<dbReference type="SMART" id="SM00530">
    <property type="entry name" value="HTH_XRE"/>
    <property type="match status" value="2"/>
</dbReference>
<dbReference type="PANTHER" id="PTHR46797:SF1">
    <property type="entry name" value="METHYLPHOSPHONATE SYNTHASE"/>
    <property type="match status" value="1"/>
</dbReference>
<reference evidence="3" key="1">
    <citation type="submission" date="2022-01" db="EMBL/GenBank/DDBJ databases">
        <title>Genome sequence and assembly of Parabukholderia sp. RG36.</title>
        <authorList>
            <person name="Chhetri G."/>
        </authorList>
    </citation>
    <scope>NUCLEOTIDE SEQUENCE</scope>
    <source>
        <strain evidence="3">RG36</strain>
    </source>
</reference>
<evidence type="ECO:0000313" key="3">
    <source>
        <dbReference type="EMBL" id="MCG5078497.1"/>
    </source>
</evidence>
<dbReference type="AlphaFoldDB" id="A0A9X1ZYR7"/>
<dbReference type="InterPro" id="IPR010982">
    <property type="entry name" value="Lambda_DNA-bd_dom_sf"/>
</dbReference>
<evidence type="ECO:0000313" key="4">
    <source>
        <dbReference type="Proteomes" id="UP001139308"/>
    </source>
</evidence>
<keyword evidence="1" id="KW-0238">DNA-binding</keyword>
<dbReference type="GO" id="GO:0003700">
    <property type="term" value="F:DNA-binding transcription factor activity"/>
    <property type="evidence" value="ECO:0007669"/>
    <property type="project" value="TreeGrafter"/>
</dbReference>
<organism evidence="3 4">
    <name type="scientific">Paraburkholderia tagetis</name>
    <dbReference type="NCBI Taxonomy" id="2913261"/>
    <lineage>
        <taxon>Bacteria</taxon>
        <taxon>Pseudomonadati</taxon>
        <taxon>Pseudomonadota</taxon>
        <taxon>Betaproteobacteria</taxon>
        <taxon>Burkholderiales</taxon>
        <taxon>Burkholderiaceae</taxon>
        <taxon>Paraburkholderia</taxon>
    </lineage>
</organism>
<dbReference type="PANTHER" id="PTHR46797">
    <property type="entry name" value="HTH-TYPE TRANSCRIPTIONAL REGULATOR"/>
    <property type="match status" value="1"/>
</dbReference>
<dbReference type="RefSeq" id="WP_238468479.1">
    <property type="nucleotide sequence ID" value="NZ_JAKLJA010000062.1"/>
</dbReference>
<feature type="domain" description="HTH cro/C1-type" evidence="2">
    <location>
        <begin position="18"/>
        <end position="72"/>
    </location>
</feature>
<dbReference type="GO" id="GO:0005829">
    <property type="term" value="C:cytosol"/>
    <property type="evidence" value="ECO:0007669"/>
    <property type="project" value="TreeGrafter"/>
</dbReference>
<name>A0A9X1ZYR7_9BURK</name>
<dbReference type="Pfam" id="PF01381">
    <property type="entry name" value="HTH_3"/>
    <property type="match status" value="2"/>
</dbReference>
<dbReference type="CDD" id="cd00093">
    <property type="entry name" value="HTH_XRE"/>
    <property type="match status" value="2"/>
</dbReference>
<keyword evidence="4" id="KW-1185">Reference proteome</keyword>
<gene>
    <name evidence="3" type="ORF">L5014_35105</name>
</gene>
<accession>A0A9X1ZYR7</accession>
<evidence type="ECO:0000256" key="1">
    <source>
        <dbReference type="ARBA" id="ARBA00023125"/>
    </source>
</evidence>
<dbReference type="PROSITE" id="PS50943">
    <property type="entry name" value="HTH_CROC1"/>
    <property type="match status" value="2"/>
</dbReference>
<protein>
    <submittedName>
        <fullName evidence="3">Transcriptional regulator</fullName>
    </submittedName>
</protein>
<dbReference type="GO" id="GO:0003677">
    <property type="term" value="F:DNA binding"/>
    <property type="evidence" value="ECO:0007669"/>
    <property type="project" value="UniProtKB-KW"/>
</dbReference>
<evidence type="ECO:0000259" key="2">
    <source>
        <dbReference type="PROSITE" id="PS50943"/>
    </source>
</evidence>
<dbReference type="SUPFAM" id="SSF47413">
    <property type="entry name" value="lambda repressor-like DNA-binding domains"/>
    <property type="match status" value="2"/>
</dbReference>
<dbReference type="Proteomes" id="UP001139308">
    <property type="component" value="Unassembled WGS sequence"/>
</dbReference>
<sequence length="157" mass="17241">MTKSSEPVTLRERFARNLRAYRIELGMSQEELGTYIGADRTTISRLERTSPNLTLERAEALARALDIDVRVLMTFSGKGEIERRPPTGDVTSAAVSAKVANLREKMGISQKQLGKLAGVDRNFISRVEAPHGRGTPLQLATLEKLAAAFGLHPVELL</sequence>
<dbReference type="InterPro" id="IPR050807">
    <property type="entry name" value="TransReg_Diox_bact_type"/>
</dbReference>
<dbReference type="Gene3D" id="1.10.260.40">
    <property type="entry name" value="lambda repressor-like DNA-binding domains"/>
    <property type="match status" value="2"/>
</dbReference>
<feature type="domain" description="HTH cro/C1-type" evidence="2">
    <location>
        <begin position="99"/>
        <end position="156"/>
    </location>
</feature>
<dbReference type="InterPro" id="IPR001387">
    <property type="entry name" value="Cro/C1-type_HTH"/>
</dbReference>
<dbReference type="EMBL" id="JAKLJA010000062">
    <property type="protein sequence ID" value="MCG5078497.1"/>
    <property type="molecule type" value="Genomic_DNA"/>
</dbReference>
<proteinExistence type="predicted"/>
<comment type="caution">
    <text evidence="3">The sequence shown here is derived from an EMBL/GenBank/DDBJ whole genome shotgun (WGS) entry which is preliminary data.</text>
</comment>